<keyword evidence="5 9" id="KW-0812">Transmembrane</keyword>
<dbReference type="EMBL" id="CP007501">
    <property type="protein sequence ID" value="AKD25419.1"/>
    <property type="molecule type" value="Genomic_DNA"/>
</dbReference>
<dbReference type="Proteomes" id="UP000061135">
    <property type="component" value="Chromosome"/>
</dbReference>
<keyword evidence="11" id="KW-1185">Reference proteome</keyword>
<evidence type="ECO:0000256" key="4">
    <source>
        <dbReference type="ARBA" id="ARBA00022519"/>
    </source>
</evidence>
<comment type="subcellular location">
    <subcellularLocation>
        <location evidence="1">Cell inner membrane</location>
        <topology evidence="1">Multi-pass membrane protein</topology>
    </subcellularLocation>
</comment>
<dbReference type="Pfam" id="PF04143">
    <property type="entry name" value="Sulf_transp"/>
    <property type="match status" value="1"/>
</dbReference>
<evidence type="ECO:0000256" key="1">
    <source>
        <dbReference type="ARBA" id="ARBA00004429"/>
    </source>
</evidence>
<evidence type="ECO:0000256" key="8">
    <source>
        <dbReference type="ARBA" id="ARBA00035655"/>
    </source>
</evidence>
<protein>
    <submittedName>
        <fullName evidence="10">Transporter component</fullName>
    </submittedName>
</protein>
<evidence type="ECO:0000256" key="3">
    <source>
        <dbReference type="ARBA" id="ARBA00022475"/>
    </source>
</evidence>
<evidence type="ECO:0000256" key="2">
    <source>
        <dbReference type="ARBA" id="ARBA00022448"/>
    </source>
</evidence>
<keyword evidence="4" id="KW-0997">Cell inner membrane</keyword>
<evidence type="ECO:0000313" key="11">
    <source>
        <dbReference type="Proteomes" id="UP000061135"/>
    </source>
</evidence>
<dbReference type="RefSeq" id="WP_046330205.1">
    <property type="nucleotide sequence ID" value="NZ_CP007501.1"/>
</dbReference>
<accession>A0A0E3V0N9</accession>
<evidence type="ECO:0000313" key="10">
    <source>
        <dbReference type="EMBL" id="AKD25419.1"/>
    </source>
</evidence>
<dbReference type="PATRIC" id="fig|576611.7.peg.1102"/>
<feature type="transmembrane region" description="Helical" evidence="9">
    <location>
        <begin position="52"/>
        <end position="73"/>
    </location>
</feature>
<dbReference type="HOGENOM" id="CLU_122700_1_0_4"/>
<keyword evidence="6 9" id="KW-1133">Transmembrane helix</keyword>
<evidence type="ECO:0000256" key="6">
    <source>
        <dbReference type="ARBA" id="ARBA00022989"/>
    </source>
</evidence>
<proteinExistence type="inferred from homology"/>
<dbReference type="OrthoDB" id="9814020at2"/>
<evidence type="ECO:0000256" key="7">
    <source>
        <dbReference type="ARBA" id="ARBA00023136"/>
    </source>
</evidence>
<comment type="similarity">
    <text evidence="8">Belongs to the TsuA/YedE (TC 9.B.102) family.</text>
</comment>
<sequence length="145" mass="15031">MQIDWLAFTPGPAFLGGILLGIAAALYVILHGRILGISGIVSGLLSPQEGDIQWRFSLVLGLLSAPILGGLFFGLHTITVIDADWIAIIIAGVLVGFGANYGSGCTSGHGVCGLSRLSPRSLVATVSFMSAGFLIVFVIRHVLGL</sequence>
<dbReference type="STRING" id="1835254.CL55_00010860"/>
<feature type="transmembrane region" description="Helical" evidence="9">
    <location>
        <begin position="122"/>
        <end position="143"/>
    </location>
</feature>
<dbReference type="KEGG" id="pdq:CL55_00010860"/>
<feature type="transmembrane region" description="Helical" evidence="9">
    <location>
        <begin position="85"/>
        <end position="102"/>
    </location>
</feature>
<keyword evidence="7 9" id="KW-0472">Membrane</keyword>
<gene>
    <name evidence="10" type="ORF">CL55_00010860</name>
</gene>
<keyword evidence="2" id="KW-0813">Transport</keyword>
<evidence type="ECO:0000256" key="5">
    <source>
        <dbReference type="ARBA" id="ARBA00022692"/>
    </source>
</evidence>
<name>A0A0E3V0N9_9BURK</name>
<dbReference type="PANTHER" id="PTHR30574:SF1">
    <property type="entry name" value="SULPHUR TRANSPORT DOMAIN-CONTAINING PROTEIN"/>
    <property type="match status" value="1"/>
</dbReference>
<dbReference type="GO" id="GO:0005886">
    <property type="term" value="C:plasma membrane"/>
    <property type="evidence" value="ECO:0007669"/>
    <property type="project" value="UniProtKB-SubCell"/>
</dbReference>
<dbReference type="AlphaFoldDB" id="A0A0E3V0N9"/>
<reference evidence="10 11" key="1">
    <citation type="submission" date="2014-03" db="EMBL/GenBank/DDBJ databases">
        <title>Genome of Polynucleobacter strain MWH-MoK4.</title>
        <authorList>
            <person name="Hahn M.W."/>
        </authorList>
    </citation>
    <scope>NUCLEOTIDE SEQUENCE [LARGE SCALE GENOMIC DNA]</scope>
    <source>
        <strain evidence="10 11">MWH-MoK4</strain>
    </source>
</reference>
<dbReference type="InterPro" id="IPR007272">
    <property type="entry name" value="Sulf_transp_TsuA/YedE"/>
</dbReference>
<dbReference type="PANTHER" id="PTHR30574">
    <property type="entry name" value="INNER MEMBRANE PROTEIN YEDE"/>
    <property type="match status" value="1"/>
</dbReference>
<organism evidence="10 11">
    <name type="scientific">Polynucleobacter duraquae</name>
    <dbReference type="NCBI Taxonomy" id="1835254"/>
    <lineage>
        <taxon>Bacteria</taxon>
        <taxon>Pseudomonadati</taxon>
        <taxon>Pseudomonadota</taxon>
        <taxon>Betaproteobacteria</taxon>
        <taxon>Burkholderiales</taxon>
        <taxon>Burkholderiaceae</taxon>
        <taxon>Polynucleobacter</taxon>
    </lineage>
</organism>
<keyword evidence="3" id="KW-1003">Cell membrane</keyword>
<feature type="transmembrane region" description="Helical" evidence="9">
    <location>
        <begin position="12"/>
        <end position="32"/>
    </location>
</feature>
<evidence type="ECO:0000256" key="9">
    <source>
        <dbReference type="SAM" id="Phobius"/>
    </source>
</evidence>